<dbReference type="GO" id="GO:0005886">
    <property type="term" value="C:plasma membrane"/>
    <property type="evidence" value="ECO:0007669"/>
    <property type="project" value="TreeGrafter"/>
</dbReference>
<comment type="caution">
    <text evidence="4">The sequence shown here is derived from an EMBL/GenBank/DDBJ whole genome shotgun (WGS) entry which is preliminary data.</text>
</comment>
<keyword evidence="2" id="KW-0472">Membrane</keyword>
<feature type="transmembrane region" description="Helical" evidence="2">
    <location>
        <begin position="33"/>
        <end position="55"/>
    </location>
</feature>
<protein>
    <recommendedName>
        <fullName evidence="3">VTT domain-containing protein</fullName>
    </recommendedName>
</protein>
<feature type="transmembrane region" description="Helical" evidence="2">
    <location>
        <begin position="100"/>
        <end position="120"/>
    </location>
</feature>
<proteinExistence type="inferred from homology"/>
<sequence length="186" mass="20369">MGLTVVTFTESFISPLMPDLILVPLCLADPANAIYYAALATTASVAGGFIGYGIGMWLGPGVLSRFPAARTAMEKVEAYSTREVAWVIFLAVMSPLPYKVISITAGALRVNFPMFILISFAGRAKRFMIEGVLIYYFGSAAIELIREYSLATTAVIVGISLIWSAVWWRRRVKKHELLATKQGLKP</sequence>
<dbReference type="OrthoDB" id="9810270at2"/>
<dbReference type="Pfam" id="PF09335">
    <property type="entry name" value="VTT_dom"/>
    <property type="match status" value="1"/>
</dbReference>
<keyword evidence="2" id="KW-1133">Transmembrane helix</keyword>
<name>F7NG66_9FIRM</name>
<dbReference type="InterPro" id="IPR032816">
    <property type="entry name" value="VTT_dom"/>
</dbReference>
<dbReference type="AlphaFoldDB" id="F7NG66"/>
<evidence type="ECO:0000313" key="4">
    <source>
        <dbReference type="EMBL" id="EGO64984.1"/>
    </source>
</evidence>
<gene>
    <name evidence="4" type="ORF">ALO_05263</name>
</gene>
<keyword evidence="5" id="KW-1185">Reference proteome</keyword>
<evidence type="ECO:0000256" key="2">
    <source>
        <dbReference type="SAM" id="Phobius"/>
    </source>
</evidence>
<dbReference type="InterPro" id="IPR051311">
    <property type="entry name" value="DedA_domain"/>
</dbReference>
<dbReference type="eggNOG" id="COG1238">
    <property type="taxonomic scope" value="Bacteria"/>
</dbReference>
<feature type="transmembrane region" description="Helical" evidence="2">
    <location>
        <begin position="151"/>
        <end position="168"/>
    </location>
</feature>
<dbReference type="PANTHER" id="PTHR42709">
    <property type="entry name" value="ALKALINE PHOSPHATASE LIKE PROTEIN"/>
    <property type="match status" value="1"/>
</dbReference>
<evidence type="ECO:0000259" key="3">
    <source>
        <dbReference type="Pfam" id="PF09335"/>
    </source>
</evidence>
<dbReference type="RefSeq" id="WP_004093507.1">
    <property type="nucleotide sequence ID" value="NZ_AFGF01000040.1"/>
</dbReference>
<organism evidence="4 5">
    <name type="scientific">Acetonema longum DSM 6540</name>
    <dbReference type="NCBI Taxonomy" id="1009370"/>
    <lineage>
        <taxon>Bacteria</taxon>
        <taxon>Bacillati</taxon>
        <taxon>Bacillota</taxon>
        <taxon>Negativicutes</taxon>
        <taxon>Acetonemataceae</taxon>
        <taxon>Acetonema</taxon>
    </lineage>
</organism>
<dbReference type="EMBL" id="AFGF01000040">
    <property type="protein sequence ID" value="EGO64984.1"/>
    <property type="molecule type" value="Genomic_DNA"/>
</dbReference>
<dbReference type="PANTHER" id="PTHR42709:SF11">
    <property type="entry name" value="DEDA FAMILY PROTEIN"/>
    <property type="match status" value="1"/>
</dbReference>
<evidence type="ECO:0000313" key="5">
    <source>
        <dbReference type="Proteomes" id="UP000003240"/>
    </source>
</evidence>
<feature type="transmembrane region" description="Helical" evidence="2">
    <location>
        <begin position="127"/>
        <end position="145"/>
    </location>
</feature>
<keyword evidence="2" id="KW-0812">Transmembrane</keyword>
<comment type="similarity">
    <text evidence="1">Belongs to the DedA family.</text>
</comment>
<feature type="domain" description="VTT" evidence="3">
    <location>
        <begin position="32"/>
        <end position="134"/>
    </location>
</feature>
<evidence type="ECO:0000256" key="1">
    <source>
        <dbReference type="ARBA" id="ARBA00010792"/>
    </source>
</evidence>
<accession>F7NG66</accession>
<dbReference type="Proteomes" id="UP000003240">
    <property type="component" value="Unassembled WGS sequence"/>
</dbReference>
<reference evidence="4 5" key="1">
    <citation type="journal article" date="2011" name="EMBO J.">
        <title>Structural diversity of bacterial flagellar motors.</title>
        <authorList>
            <person name="Chen S."/>
            <person name="Beeby M."/>
            <person name="Murphy G.E."/>
            <person name="Leadbetter J.R."/>
            <person name="Hendrixson D.R."/>
            <person name="Briegel A."/>
            <person name="Li Z."/>
            <person name="Shi J."/>
            <person name="Tocheva E.I."/>
            <person name="Muller A."/>
            <person name="Dobro M.J."/>
            <person name="Jensen G.J."/>
        </authorList>
    </citation>
    <scope>NUCLEOTIDE SEQUENCE [LARGE SCALE GENOMIC DNA]</scope>
    <source>
        <strain evidence="4 5">DSM 6540</strain>
    </source>
</reference>